<evidence type="ECO:0000256" key="2">
    <source>
        <dbReference type="SAM" id="MobiDB-lite"/>
    </source>
</evidence>
<dbReference type="AlphaFoldDB" id="A0A0W8DWP2"/>
<proteinExistence type="predicted"/>
<dbReference type="Proteomes" id="UP000052943">
    <property type="component" value="Unassembled WGS sequence"/>
</dbReference>
<dbReference type="SMART" id="SM00674">
    <property type="entry name" value="CENPB"/>
    <property type="match status" value="1"/>
</dbReference>
<evidence type="ECO:0000259" key="3">
    <source>
        <dbReference type="PROSITE" id="PS51253"/>
    </source>
</evidence>
<feature type="region of interest" description="Disordered" evidence="2">
    <location>
        <begin position="189"/>
        <end position="211"/>
    </location>
</feature>
<dbReference type="InterPro" id="IPR006600">
    <property type="entry name" value="HTH_CenpB_DNA-bd_dom"/>
</dbReference>
<organism evidence="4 5">
    <name type="scientific">Phytophthora nicotianae</name>
    <name type="common">Potato buckeye rot agent</name>
    <name type="synonym">Phytophthora parasitica</name>
    <dbReference type="NCBI Taxonomy" id="4792"/>
    <lineage>
        <taxon>Eukaryota</taxon>
        <taxon>Sar</taxon>
        <taxon>Stramenopiles</taxon>
        <taxon>Oomycota</taxon>
        <taxon>Peronosporomycetes</taxon>
        <taxon>Peronosporales</taxon>
        <taxon>Peronosporaceae</taxon>
        <taxon>Phytophthora</taxon>
    </lineage>
</organism>
<gene>
    <name evidence="4" type="ORF">AM587_10010369</name>
</gene>
<feature type="domain" description="HTH CENPB-type" evidence="3">
    <location>
        <begin position="95"/>
        <end position="166"/>
    </location>
</feature>
<sequence>MGRSKPPGRPRITGQGRTKPTHRRRCTTNRLKLEIVEYFFECNKRMQKTVDKYFSTLSSKSKDSKRKLIYTWIENHETLKLLCEDPKTADLKYLRPVGVATILSAEAEQELVGWVNMLRKDGVPVSGPMLEMQALEIAAEHDVLGFKASWHWRKGFLRRHQLSLRARTRQDIPVDMFEALKRACLVGDKDKDLSSDDDLADDSESDGEDNE</sequence>
<dbReference type="Pfam" id="PF03221">
    <property type="entry name" value="HTH_Tnp_Tc5"/>
    <property type="match status" value="1"/>
</dbReference>
<dbReference type="InterPro" id="IPR009057">
    <property type="entry name" value="Homeodomain-like_sf"/>
</dbReference>
<reference evidence="4 5" key="1">
    <citation type="submission" date="2015-11" db="EMBL/GenBank/DDBJ databases">
        <title>Genomes and virulence difference between two physiological races of Phytophthora nicotianae.</title>
        <authorList>
            <person name="Liu H."/>
            <person name="Ma X."/>
            <person name="Yu H."/>
            <person name="Fang D."/>
            <person name="Li Y."/>
            <person name="Wang X."/>
            <person name="Wang W."/>
            <person name="Dong Y."/>
            <person name="Xiao B."/>
        </authorList>
    </citation>
    <scope>NUCLEOTIDE SEQUENCE [LARGE SCALE GENOMIC DNA]</scope>
    <source>
        <strain evidence="5">race 0</strain>
    </source>
</reference>
<dbReference type="SUPFAM" id="SSF46689">
    <property type="entry name" value="Homeodomain-like"/>
    <property type="match status" value="1"/>
</dbReference>
<dbReference type="OrthoDB" id="115958at2759"/>
<evidence type="ECO:0000313" key="4">
    <source>
        <dbReference type="EMBL" id="KUG00757.1"/>
    </source>
</evidence>
<dbReference type="EMBL" id="LNFO01000561">
    <property type="protein sequence ID" value="KUG00757.1"/>
    <property type="molecule type" value="Genomic_DNA"/>
</dbReference>
<comment type="caution">
    <text evidence="4">The sequence shown here is derived from an EMBL/GenBank/DDBJ whole genome shotgun (WGS) entry which is preliminary data.</text>
</comment>
<keyword evidence="1" id="KW-0238">DNA-binding</keyword>
<feature type="compositionally biased region" description="Acidic residues" evidence="2">
    <location>
        <begin position="195"/>
        <end position="211"/>
    </location>
</feature>
<dbReference type="GO" id="GO:0003677">
    <property type="term" value="F:DNA binding"/>
    <property type="evidence" value="ECO:0007669"/>
    <property type="project" value="UniProtKB-KW"/>
</dbReference>
<feature type="region of interest" description="Disordered" evidence="2">
    <location>
        <begin position="1"/>
        <end position="24"/>
    </location>
</feature>
<name>A0A0W8DWP2_PHYNI</name>
<dbReference type="Gene3D" id="1.10.10.60">
    <property type="entry name" value="Homeodomain-like"/>
    <property type="match status" value="1"/>
</dbReference>
<evidence type="ECO:0000256" key="1">
    <source>
        <dbReference type="ARBA" id="ARBA00023125"/>
    </source>
</evidence>
<accession>A0A0W8DWP2</accession>
<protein>
    <recommendedName>
        <fullName evidence="3">HTH CENPB-type domain-containing protein</fullName>
    </recommendedName>
</protein>
<evidence type="ECO:0000313" key="5">
    <source>
        <dbReference type="Proteomes" id="UP000052943"/>
    </source>
</evidence>
<dbReference type="PROSITE" id="PS51253">
    <property type="entry name" value="HTH_CENPB"/>
    <property type="match status" value="1"/>
</dbReference>